<dbReference type="KEGG" id="boz:DBV39_06220"/>
<name>A0A2R4XHS7_9BURK</name>
<accession>A0A2R4XHS7</accession>
<dbReference type="EMBL" id="CP028901">
    <property type="protein sequence ID" value="AWB33368.1"/>
    <property type="molecule type" value="Genomic_DNA"/>
</dbReference>
<evidence type="ECO:0008006" key="3">
    <source>
        <dbReference type="Google" id="ProtNLM"/>
    </source>
</evidence>
<protein>
    <recommendedName>
        <fullName evidence="3">DUF3579 domain-containing protein</fullName>
    </recommendedName>
</protein>
<proteinExistence type="predicted"/>
<sequence length="109" mass="11979">MSNKQQYFVIYGKTLSGQRFRPSDWAERLAGVLAPYRPAGAGASHISYSPYAVPRSIDGIRCVVVDGRLRDIEPLAWKFVHDFALDNQLETAAGGQELLTGVKSGLPEK</sequence>
<keyword evidence="2" id="KW-1185">Reference proteome</keyword>
<organism evidence="1 2">
    <name type="scientific">Orrella marina</name>
    <dbReference type="NCBI Taxonomy" id="2163011"/>
    <lineage>
        <taxon>Bacteria</taxon>
        <taxon>Pseudomonadati</taxon>
        <taxon>Pseudomonadota</taxon>
        <taxon>Betaproteobacteria</taxon>
        <taxon>Burkholderiales</taxon>
        <taxon>Alcaligenaceae</taxon>
        <taxon>Orrella</taxon>
    </lineage>
</organism>
<dbReference type="RefSeq" id="WP_108620797.1">
    <property type="nucleotide sequence ID" value="NZ_CP028901.1"/>
</dbReference>
<dbReference type="Gene3D" id="3.30.70.2340">
    <property type="entry name" value="Uncharacterised protein PF12112 family, DUF3579"/>
    <property type="match status" value="1"/>
</dbReference>
<evidence type="ECO:0000313" key="1">
    <source>
        <dbReference type="EMBL" id="AWB33368.1"/>
    </source>
</evidence>
<reference evidence="1 2" key="1">
    <citation type="submission" date="2018-04" db="EMBL/GenBank/DDBJ databases">
        <title>Bordetella sp. HZ20 isolated from seawater.</title>
        <authorList>
            <person name="Sun C."/>
        </authorList>
    </citation>
    <scope>NUCLEOTIDE SEQUENCE [LARGE SCALE GENOMIC DNA]</scope>
    <source>
        <strain evidence="1 2">HZ20</strain>
    </source>
</reference>
<dbReference type="Pfam" id="PF12112">
    <property type="entry name" value="DUF3579"/>
    <property type="match status" value="1"/>
</dbReference>
<dbReference type="OrthoDB" id="9814727at2"/>
<gene>
    <name evidence="1" type="ORF">DBV39_06220</name>
</gene>
<dbReference type="AlphaFoldDB" id="A0A2R4XHS7"/>
<dbReference type="InterPro" id="IPR021969">
    <property type="entry name" value="DUF3579"/>
</dbReference>
<evidence type="ECO:0000313" key="2">
    <source>
        <dbReference type="Proteomes" id="UP000244571"/>
    </source>
</evidence>
<dbReference type="Proteomes" id="UP000244571">
    <property type="component" value="Chromosome"/>
</dbReference>